<evidence type="ECO:0000313" key="2">
    <source>
        <dbReference type="Proteomes" id="UP000660729"/>
    </source>
</evidence>
<dbReference type="Proteomes" id="UP000660729">
    <property type="component" value="Unassembled WGS sequence"/>
</dbReference>
<sequence length="274" mass="31526">MATPAARSDIAAKKEFLAFLDQLARVSSSTDFYTSARDKRAKAGRCRYASGRCHLLELPPELRNLIYRTIYPLWHSENPISPLRIRNPDPRFLLSCSQIYQEARGYYEQARGHLWMDSNFLIRKQNIKPTDLSRFHKMDLDLITRVTVINDIEYDDKIMLASLIDFRGGWSISYLDNSSLSLPAPPIARQSFKSEYVCIHHRPTGFWKGMTWVEFHQNQEKMEDSLMRMGTHASMKDQICQILMVGPEEVKRIAVRTFWRSVNGASSGSTGSVV</sequence>
<comment type="caution">
    <text evidence="1">The sequence shown here is derived from an EMBL/GenBank/DDBJ whole genome shotgun (WGS) entry which is preliminary data.</text>
</comment>
<accession>A0A8H6RGJ0</accession>
<reference evidence="1" key="1">
    <citation type="submission" date="2020-04" db="EMBL/GenBank/DDBJ databases">
        <title>Draft genome resource of the tomato pathogen Pseudocercospora fuligena.</title>
        <authorList>
            <person name="Zaccaron A."/>
        </authorList>
    </citation>
    <scope>NUCLEOTIDE SEQUENCE</scope>
    <source>
        <strain evidence="1">PF001</strain>
    </source>
</reference>
<dbReference type="AlphaFoldDB" id="A0A8H6RGJ0"/>
<protein>
    <recommendedName>
        <fullName evidence="3">F-box domain-containing protein</fullName>
    </recommendedName>
</protein>
<name>A0A8H6RGJ0_9PEZI</name>
<evidence type="ECO:0000313" key="1">
    <source>
        <dbReference type="EMBL" id="KAF7190493.1"/>
    </source>
</evidence>
<gene>
    <name evidence="1" type="ORF">HII31_08207</name>
</gene>
<organism evidence="1 2">
    <name type="scientific">Pseudocercospora fuligena</name>
    <dbReference type="NCBI Taxonomy" id="685502"/>
    <lineage>
        <taxon>Eukaryota</taxon>
        <taxon>Fungi</taxon>
        <taxon>Dikarya</taxon>
        <taxon>Ascomycota</taxon>
        <taxon>Pezizomycotina</taxon>
        <taxon>Dothideomycetes</taxon>
        <taxon>Dothideomycetidae</taxon>
        <taxon>Mycosphaerellales</taxon>
        <taxon>Mycosphaerellaceae</taxon>
        <taxon>Pseudocercospora</taxon>
    </lineage>
</organism>
<evidence type="ECO:0008006" key="3">
    <source>
        <dbReference type="Google" id="ProtNLM"/>
    </source>
</evidence>
<keyword evidence="2" id="KW-1185">Reference proteome</keyword>
<dbReference type="OrthoDB" id="5413827at2759"/>
<proteinExistence type="predicted"/>
<dbReference type="EMBL" id="JABCIY010000169">
    <property type="protein sequence ID" value="KAF7190493.1"/>
    <property type="molecule type" value="Genomic_DNA"/>
</dbReference>